<dbReference type="GO" id="GO:0032259">
    <property type="term" value="P:methylation"/>
    <property type="evidence" value="ECO:0007669"/>
    <property type="project" value="UniProtKB-KW"/>
</dbReference>
<reference evidence="1" key="1">
    <citation type="journal article" date="2020" name="mSystems">
        <title>Genome- and Community-Level Interaction Insights into Carbon Utilization and Element Cycling Functions of Hydrothermarchaeota in Hydrothermal Sediment.</title>
        <authorList>
            <person name="Zhou Z."/>
            <person name="Liu Y."/>
            <person name="Xu W."/>
            <person name="Pan J."/>
            <person name="Luo Z.H."/>
            <person name="Li M."/>
        </authorList>
    </citation>
    <scope>NUCLEOTIDE SEQUENCE [LARGE SCALE GENOMIC DNA]</scope>
    <source>
        <strain evidence="1">SpSt-143</strain>
    </source>
</reference>
<dbReference type="AlphaFoldDB" id="A0A7V2AYX8"/>
<comment type="caution">
    <text evidence="1">The sequence shown here is derived from an EMBL/GenBank/DDBJ whole genome shotgun (WGS) entry which is preliminary data.</text>
</comment>
<dbReference type="EMBL" id="DSGB01000002">
    <property type="protein sequence ID" value="HER95222.1"/>
    <property type="molecule type" value="Genomic_DNA"/>
</dbReference>
<dbReference type="InterPro" id="IPR010719">
    <property type="entry name" value="MnmM_MeTrfase"/>
</dbReference>
<name>A0A7V2AYX8_RHOMR</name>
<dbReference type="Gene3D" id="3.40.50.150">
    <property type="entry name" value="Vaccinia Virus protein VP39"/>
    <property type="match status" value="1"/>
</dbReference>
<keyword evidence="1" id="KW-0808">Transferase</keyword>
<proteinExistence type="predicted"/>
<dbReference type="CDD" id="cd02440">
    <property type="entry name" value="AdoMet_MTases"/>
    <property type="match status" value="1"/>
</dbReference>
<dbReference type="SUPFAM" id="SSF53335">
    <property type="entry name" value="S-adenosyl-L-methionine-dependent methyltransferases"/>
    <property type="match status" value="1"/>
</dbReference>
<gene>
    <name evidence="1" type="ORF">ENO59_01680</name>
</gene>
<dbReference type="PANTHER" id="PTHR35276">
    <property type="entry name" value="S-ADENOSYL-L-METHIONINE-DEPENDENT METHYLTRANSFERASES SUPERFAMILY PROTEIN"/>
    <property type="match status" value="1"/>
</dbReference>
<evidence type="ECO:0000313" key="1">
    <source>
        <dbReference type="EMBL" id="HER95222.1"/>
    </source>
</evidence>
<dbReference type="InterPro" id="IPR029063">
    <property type="entry name" value="SAM-dependent_MTases_sf"/>
</dbReference>
<keyword evidence="1" id="KW-0489">Methyltransferase</keyword>
<dbReference type="Pfam" id="PF06962">
    <property type="entry name" value="rRNA_methylase"/>
    <property type="match status" value="1"/>
</dbReference>
<dbReference type="GO" id="GO:0008168">
    <property type="term" value="F:methyltransferase activity"/>
    <property type="evidence" value="ECO:0007669"/>
    <property type="project" value="UniProtKB-KW"/>
</dbReference>
<accession>A0A7V2AYX8</accession>
<protein>
    <submittedName>
        <fullName evidence="1">Methyltransferase domain-containing protein</fullName>
    </submittedName>
</protein>
<organism evidence="1">
    <name type="scientific">Rhodothermus marinus</name>
    <name type="common">Rhodothermus obamensis</name>
    <dbReference type="NCBI Taxonomy" id="29549"/>
    <lineage>
        <taxon>Bacteria</taxon>
        <taxon>Pseudomonadati</taxon>
        <taxon>Rhodothermota</taxon>
        <taxon>Rhodothermia</taxon>
        <taxon>Rhodothermales</taxon>
        <taxon>Rhodothermaceae</taxon>
        <taxon>Rhodothermus</taxon>
    </lineage>
</organism>
<sequence>MRAVQPFFLNVSQLAHFFVATVLQPGEAAIDATVGNGYDTVFLARQVGDTGRVFGFEVQLEALEKARKRLRMAGLEARVTLFGESHAHMATALATVWHGRISVVMFNLGYLPGGHDRSCITRPETTLPALNAALQLLRPGGLITVVAYPGHPGGAEEAESVRAWAATLDATHYAASTYRCCNCRKPPPELTLVWKRAR</sequence>
<dbReference type="PANTHER" id="PTHR35276:SF1">
    <property type="entry name" value="TRNA (MNM(5)S(2)U34)-METHYLTRANSFERASE, CHLOROPLASTIC"/>
    <property type="match status" value="1"/>
</dbReference>